<dbReference type="InterPro" id="IPR036271">
    <property type="entry name" value="Tet_transcr_reg_TetR-rel_C_sf"/>
</dbReference>
<dbReference type="Proteomes" id="UP000635384">
    <property type="component" value="Unassembled WGS sequence"/>
</dbReference>
<feature type="domain" description="HTH tetR-type" evidence="3">
    <location>
        <begin position="10"/>
        <end position="70"/>
    </location>
</feature>
<dbReference type="SUPFAM" id="SSF48498">
    <property type="entry name" value="Tetracyclin repressor-like, C-terminal domain"/>
    <property type="match status" value="1"/>
</dbReference>
<dbReference type="Gene3D" id="1.10.10.60">
    <property type="entry name" value="Homeodomain-like"/>
    <property type="match status" value="1"/>
</dbReference>
<dbReference type="SUPFAM" id="SSF46689">
    <property type="entry name" value="Homeodomain-like"/>
    <property type="match status" value="1"/>
</dbReference>
<evidence type="ECO:0000256" key="2">
    <source>
        <dbReference type="PROSITE-ProRule" id="PRU00335"/>
    </source>
</evidence>
<evidence type="ECO:0000313" key="4">
    <source>
        <dbReference type="EMBL" id="MBD2841883.1"/>
    </source>
</evidence>
<evidence type="ECO:0000313" key="5">
    <source>
        <dbReference type="Proteomes" id="UP000635384"/>
    </source>
</evidence>
<dbReference type="RefSeq" id="WP_190787387.1">
    <property type="nucleotide sequence ID" value="NZ_JACXLC010000001.1"/>
</dbReference>
<gene>
    <name evidence="4" type="ORF">IB285_06360</name>
</gene>
<sequence>MIRTADLSANEFKRSIRDASLELFAKEGVQGVSVAKICRHAQVANGTFYNFYKNKGELVDEFLKEAYSSLAAKLREANTLEGSAAELHRNDVKTIVRFTAENRALISIAINDEGARKLADRDLHELFVEQRADAFREGMAVGFYRPGINPEFLARCEIGLMSEMLNHWVESDLAMPEEELVDALVAVRLRLTNGLTEPERPDG</sequence>
<name>A0ABR8KMR1_9SPHN</name>
<dbReference type="InterPro" id="IPR001647">
    <property type="entry name" value="HTH_TetR"/>
</dbReference>
<dbReference type="InterPro" id="IPR050624">
    <property type="entry name" value="HTH-type_Tx_Regulator"/>
</dbReference>
<dbReference type="PANTHER" id="PTHR43479">
    <property type="entry name" value="ACREF/ENVCD OPERON REPRESSOR-RELATED"/>
    <property type="match status" value="1"/>
</dbReference>
<dbReference type="PRINTS" id="PR00455">
    <property type="entry name" value="HTHTETR"/>
</dbReference>
<organism evidence="4 5">
    <name type="scientific">Erythrobacter rubeus</name>
    <dbReference type="NCBI Taxonomy" id="2760803"/>
    <lineage>
        <taxon>Bacteria</taxon>
        <taxon>Pseudomonadati</taxon>
        <taxon>Pseudomonadota</taxon>
        <taxon>Alphaproteobacteria</taxon>
        <taxon>Sphingomonadales</taxon>
        <taxon>Erythrobacteraceae</taxon>
        <taxon>Erythrobacter/Porphyrobacter group</taxon>
        <taxon>Erythrobacter</taxon>
    </lineage>
</organism>
<dbReference type="PANTHER" id="PTHR43479:SF11">
    <property type="entry name" value="ACREF_ENVCD OPERON REPRESSOR-RELATED"/>
    <property type="match status" value="1"/>
</dbReference>
<evidence type="ECO:0000256" key="1">
    <source>
        <dbReference type="ARBA" id="ARBA00023125"/>
    </source>
</evidence>
<dbReference type="Gene3D" id="1.10.357.10">
    <property type="entry name" value="Tetracycline Repressor, domain 2"/>
    <property type="match status" value="1"/>
</dbReference>
<evidence type="ECO:0000259" key="3">
    <source>
        <dbReference type="PROSITE" id="PS50977"/>
    </source>
</evidence>
<reference evidence="4 5" key="1">
    <citation type="submission" date="2020-09" db="EMBL/GenBank/DDBJ databases">
        <authorList>
            <person name="Yoon J.-W."/>
        </authorList>
    </citation>
    <scope>NUCLEOTIDE SEQUENCE [LARGE SCALE GENOMIC DNA]</scope>
    <source>
        <strain evidence="4 5">KMU-140</strain>
    </source>
</reference>
<keyword evidence="5" id="KW-1185">Reference proteome</keyword>
<protein>
    <submittedName>
        <fullName evidence="4">TetR/AcrR family transcriptional regulator</fullName>
    </submittedName>
</protein>
<dbReference type="EMBL" id="JACXLC010000001">
    <property type="protein sequence ID" value="MBD2841883.1"/>
    <property type="molecule type" value="Genomic_DNA"/>
</dbReference>
<dbReference type="PROSITE" id="PS50977">
    <property type="entry name" value="HTH_TETR_2"/>
    <property type="match status" value="1"/>
</dbReference>
<dbReference type="Pfam" id="PF00440">
    <property type="entry name" value="TetR_N"/>
    <property type="match status" value="1"/>
</dbReference>
<comment type="caution">
    <text evidence="4">The sequence shown here is derived from an EMBL/GenBank/DDBJ whole genome shotgun (WGS) entry which is preliminary data.</text>
</comment>
<feature type="DNA-binding region" description="H-T-H motif" evidence="2">
    <location>
        <begin position="33"/>
        <end position="52"/>
    </location>
</feature>
<dbReference type="InterPro" id="IPR009057">
    <property type="entry name" value="Homeodomain-like_sf"/>
</dbReference>
<accession>A0ABR8KMR1</accession>
<proteinExistence type="predicted"/>
<keyword evidence="1 2" id="KW-0238">DNA-binding</keyword>